<dbReference type="VEuPathDB" id="FungiDB:BCV72DRAFT_301995"/>
<evidence type="ECO:0000313" key="2">
    <source>
        <dbReference type="EMBL" id="ORE18909.1"/>
    </source>
</evidence>
<protein>
    <submittedName>
        <fullName evidence="2">Uncharacterized protein</fullName>
    </submittedName>
</protein>
<accession>A0A1X0S3Z1</accession>
<dbReference type="OMA" id="QDHRSAN"/>
<dbReference type="AlphaFoldDB" id="A0A1X0S3Z1"/>
<name>A0A1X0S3Z1_RHIZD</name>
<evidence type="ECO:0000313" key="3">
    <source>
        <dbReference type="Proteomes" id="UP000242381"/>
    </source>
</evidence>
<feature type="compositionally biased region" description="Polar residues" evidence="1">
    <location>
        <begin position="134"/>
        <end position="163"/>
    </location>
</feature>
<feature type="region of interest" description="Disordered" evidence="1">
    <location>
        <begin position="288"/>
        <end position="319"/>
    </location>
</feature>
<dbReference type="Proteomes" id="UP000242381">
    <property type="component" value="Unassembled WGS sequence"/>
</dbReference>
<evidence type="ECO:0000256" key="1">
    <source>
        <dbReference type="SAM" id="MobiDB-lite"/>
    </source>
</evidence>
<organism evidence="2 3">
    <name type="scientific">Rhizopus microsporus</name>
    <dbReference type="NCBI Taxonomy" id="58291"/>
    <lineage>
        <taxon>Eukaryota</taxon>
        <taxon>Fungi</taxon>
        <taxon>Fungi incertae sedis</taxon>
        <taxon>Mucoromycota</taxon>
        <taxon>Mucoromycotina</taxon>
        <taxon>Mucoromycetes</taxon>
        <taxon>Mucorales</taxon>
        <taxon>Mucorineae</taxon>
        <taxon>Rhizopodaceae</taxon>
        <taxon>Rhizopus</taxon>
    </lineage>
</organism>
<feature type="compositionally biased region" description="Basic and acidic residues" evidence="1">
    <location>
        <begin position="1"/>
        <end position="14"/>
    </location>
</feature>
<feature type="region of interest" description="Disordered" evidence="1">
    <location>
        <begin position="1"/>
        <end position="40"/>
    </location>
</feature>
<gene>
    <name evidence="2" type="ORF">BCV71DRAFT_255164</name>
</gene>
<proteinExistence type="predicted"/>
<feature type="compositionally biased region" description="Polar residues" evidence="1">
    <location>
        <begin position="300"/>
        <end position="310"/>
    </location>
</feature>
<reference evidence="2 3" key="1">
    <citation type="journal article" date="2016" name="Proc. Natl. Acad. Sci. U.S.A.">
        <title>Lipid metabolic changes in an early divergent fungus govern the establishment of a mutualistic symbiosis with endobacteria.</title>
        <authorList>
            <person name="Lastovetsky O.A."/>
            <person name="Gaspar M.L."/>
            <person name="Mondo S.J."/>
            <person name="LaButti K.M."/>
            <person name="Sandor L."/>
            <person name="Grigoriev I.V."/>
            <person name="Henry S.A."/>
            <person name="Pawlowska T.E."/>
        </authorList>
    </citation>
    <scope>NUCLEOTIDE SEQUENCE [LARGE SCALE GENOMIC DNA]</scope>
    <source>
        <strain evidence="2 3">ATCC 11559</strain>
    </source>
</reference>
<feature type="compositionally biased region" description="Basic and acidic residues" evidence="1">
    <location>
        <begin position="288"/>
        <end position="299"/>
    </location>
</feature>
<sequence>MEERCPNQHKDQKQTYESPVTSSSGSSPMNNMIHPSNLPAGHWRHSYSSEPFQLYDQHDLYTKAYSSYPQSYYHGESFYSGYHAANHSPWAETAEPSSSTSYFDRNVSNYSSTETYSSTRVQRASSIYPDIVSGVNNENRSQPTHQGTSKQQGPSDTKDNSAQGHKIPEVEQLQEEISFLSDEITTILIVLDSLRNAFLTDYTFTATPSLLVRDNRPMLKTLSFAKNDRISLNQTTYITGIDSNIKGNALDIINNPEVEKEIRIAYDDLAMQVKQLERKIDTLEKKSRKIMTENRKRSLDTSQADASTPTEKVLPVQDHRSANRIQLLSLDGSQTINWQNGKDGMYPTPSRQ</sequence>
<dbReference type="EMBL" id="KV921320">
    <property type="protein sequence ID" value="ORE18909.1"/>
    <property type="molecule type" value="Genomic_DNA"/>
</dbReference>
<feature type="region of interest" description="Disordered" evidence="1">
    <location>
        <begin position="132"/>
        <end position="164"/>
    </location>
</feature>